<dbReference type="AlphaFoldDB" id="A0A7J7NLY6"/>
<gene>
    <name evidence="1" type="ORF">GIB67_011415</name>
</gene>
<dbReference type="Proteomes" id="UP000541444">
    <property type="component" value="Unassembled WGS sequence"/>
</dbReference>
<dbReference type="SUPFAM" id="SSF52047">
    <property type="entry name" value="RNI-like"/>
    <property type="match status" value="1"/>
</dbReference>
<dbReference type="PANTHER" id="PTHR13318:SF101">
    <property type="entry name" value="F-BOX_LRR PROTEIN"/>
    <property type="match status" value="1"/>
</dbReference>
<reference evidence="1 2" key="1">
    <citation type="journal article" date="2020" name="IScience">
        <title>Genome Sequencing of the Endangered Kingdonia uniflora (Circaeasteraceae, Ranunculales) Reveals Potential Mechanisms of Evolutionary Specialization.</title>
        <authorList>
            <person name="Sun Y."/>
            <person name="Deng T."/>
            <person name="Zhang A."/>
            <person name="Moore M.J."/>
            <person name="Landis J.B."/>
            <person name="Lin N."/>
            <person name="Zhang H."/>
            <person name="Zhang X."/>
            <person name="Huang J."/>
            <person name="Zhang X."/>
            <person name="Sun H."/>
            <person name="Wang H."/>
        </authorList>
    </citation>
    <scope>NUCLEOTIDE SEQUENCE [LARGE SCALE GENOMIC DNA]</scope>
    <source>
        <strain evidence="1">TB1705</strain>
        <tissue evidence="1">Leaf</tissue>
    </source>
</reference>
<name>A0A7J7NLY6_9MAGN</name>
<comment type="caution">
    <text evidence="1">The sequence shown here is derived from an EMBL/GenBank/DDBJ whole genome shotgun (WGS) entry which is preliminary data.</text>
</comment>
<sequence>MSALSRGYSSSEIAHKATIARLTLSRLVAVRGPNLKELYLADCERLTDVSVKAIAASCSELRFLDLVNLTKLTDSSVRYLANGCRFLQKFRLCCNIFRFVLDGNMNKGYMSVGEELQ</sequence>
<accession>A0A7J7NLY6</accession>
<dbReference type="OrthoDB" id="10257471at2759"/>
<dbReference type="GO" id="GO:0031146">
    <property type="term" value="P:SCF-dependent proteasomal ubiquitin-dependent protein catabolic process"/>
    <property type="evidence" value="ECO:0007669"/>
    <property type="project" value="TreeGrafter"/>
</dbReference>
<protein>
    <submittedName>
        <fullName evidence="1">Uncharacterized protein</fullName>
    </submittedName>
</protein>
<dbReference type="GO" id="GO:0019005">
    <property type="term" value="C:SCF ubiquitin ligase complex"/>
    <property type="evidence" value="ECO:0007669"/>
    <property type="project" value="TreeGrafter"/>
</dbReference>
<proteinExistence type="predicted"/>
<dbReference type="InterPro" id="IPR032675">
    <property type="entry name" value="LRR_dom_sf"/>
</dbReference>
<evidence type="ECO:0000313" key="2">
    <source>
        <dbReference type="Proteomes" id="UP000541444"/>
    </source>
</evidence>
<dbReference type="InterPro" id="IPR006553">
    <property type="entry name" value="Leu-rich_rpt_Cys-con_subtyp"/>
</dbReference>
<dbReference type="Gene3D" id="3.80.10.10">
    <property type="entry name" value="Ribonuclease Inhibitor"/>
    <property type="match status" value="1"/>
</dbReference>
<dbReference type="PANTHER" id="PTHR13318">
    <property type="entry name" value="PARTNER OF PAIRED, ISOFORM B-RELATED"/>
    <property type="match status" value="1"/>
</dbReference>
<organism evidence="1 2">
    <name type="scientific">Kingdonia uniflora</name>
    <dbReference type="NCBI Taxonomy" id="39325"/>
    <lineage>
        <taxon>Eukaryota</taxon>
        <taxon>Viridiplantae</taxon>
        <taxon>Streptophyta</taxon>
        <taxon>Embryophyta</taxon>
        <taxon>Tracheophyta</taxon>
        <taxon>Spermatophyta</taxon>
        <taxon>Magnoliopsida</taxon>
        <taxon>Ranunculales</taxon>
        <taxon>Circaeasteraceae</taxon>
        <taxon>Kingdonia</taxon>
    </lineage>
</organism>
<evidence type="ECO:0000313" key="1">
    <source>
        <dbReference type="EMBL" id="KAF6168030.1"/>
    </source>
</evidence>
<dbReference type="SMART" id="SM00367">
    <property type="entry name" value="LRR_CC"/>
    <property type="match status" value="2"/>
</dbReference>
<dbReference type="EMBL" id="JACGCM010000704">
    <property type="protein sequence ID" value="KAF6168030.1"/>
    <property type="molecule type" value="Genomic_DNA"/>
</dbReference>
<keyword evidence="2" id="KW-1185">Reference proteome</keyword>